<sequence>MACGAVGVEGAGLRGEGAETRSIAELRPEICAPGVVFIPADCGAEGTGEAGLPVLVQGAEGTGEAGLPVLVQGAEGTGEAGRITQSESLDSGCIILSQRVHTVR</sequence>
<organism evidence="1 2">
    <name type="scientific">Liparis tanakae</name>
    <name type="common">Tanaka's snailfish</name>
    <dbReference type="NCBI Taxonomy" id="230148"/>
    <lineage>
        <taxon>Eukaryota</taxon>
        <taxon>Metazoa</taxon>
        <taxon>Chordata</taxon>
        <taxon>Craniata</taxon>
        <taxon>Vertebrata</taxon>
        <taxon>Euteleostomi</taxon>
        <taxon>Actinopterygii</taxon>
        <taxon>Neopterygii</taxon>
        <taxon>Teleostei</taxon>
        <taxon>Neoteleostei</taxon>
        <taxon>Acanthomorphata</taxon>
        <taxon>Eupercaria</taxon>
        <taxon>Perciformes</taxon>
        <taxon>Cottioidei</taxon>
        <taxon>Cottales</taxon>
        <taxon>Liparidae</taxon>
        <taxon>Liparis</taxon>
    </lineage>
</organism>
<evidence type="ECO:0000313" key="2">
    <source>
        <dbReference type="Proteomes" id="UP000314294"/>
    </source>
</evidence>
<accession>A0A4Z2ETN9</accession>
<reference evidence="1 2" key="1">
    <citation type="submission" date="2019-03" db="EMBL/GenBank/DDBJ databases">
        <title>First draft genome of Liparis tanakae, snailfish: a comprehensive survey of snailfish specific genes.</title>
        <authorList>
            <person name="Kim W."/>
            <person name="Song I."/>
            <person name="Jeong J.-H."/>
            <person name="Kim D."/>
            <person name="Kim S."/>
            <person name="Ryu S."/>
            <person name="Song J.Y."/>
            <person name="Lee S.K."/>
        </authorList>
    </citation>
    <scope>NUCLEOTIDE SEQUENCE [LARGE SCALE GENOMIC DNA]</scope>
    <source>
        <tissue evidence="1">Muscle</tissue>
    </source>
</reference>
<keyword evidence="2" id="KW-1185">Reference proteome</keyword>
<name>A0A4Z2ETN9_9TELE</name>
<evidence type="ECO:0000313" key="1">
    <source>
        <dbReference type="EMBL" id="TNN31632.1"/>
    </source>
</evidence>
<dbReference type="EMBL" id="SRLO01003276">
    <property type="protein sequence ID" value="TNN31632.1"/>
    <property type="molecule type" value="Genomic_DNA"/>
</dbReference>
<proteinExistence type="predicted"/>
<dbReference type="AlphaFoldDB" id="A0A4Z2ETN9"/>
<gene>
    <name evidence="1" type="ORF">EYF80_058209</name>
</gene>
<dbReference type="Proteomes" id="UP000314294">
    <property type="component" value="Unassembled WGS sequence"/>
</dbReference>
<protein>
    <submittedName>
        <fullName evidence="1">Uncharacterized protein</fullName>
    </submittedName>
</protein>
<comment type="caution">
    <text evidence="1">The sequence shown here is derived from an EMBL/GenBank/DDBJ whole genome shotgun (WGS) entry which is preliminary data.</text>
</comment>